<proteinExistence type="predicted"/>
<gene>
    <name evidence="1" type="ORF">NCTC5047_06785</name>
</gene>
<protein>
    <submittedName>
        <fullName evidence="1">Uncharacterized protein</fullName>
    </submittedName>
</protein>
<reference evidence="1 2" key="1">
    <citation type="submission" date="2018-06" db="EMBL/GenBank/DDBJ databases">
        <authorList>
            <consortium name="Pathogen Informatics"/>
            <person name="Doyle S."/>
        </authorList>
    </citation>
    <scope>NUCLEOTIDE SEQUENCE [LARGE SCALE GENOMIC DNA]</scope>
    <source>
        <strain evidence="1 2">NCTC5047</strain>
    </source>
</reference>
<dbReference type="AlphaFoldDB" id="A0A377XQY0"/>
<organism evidence="1 2">
    <name type="scientific">Klebsiella pneumoniae</name>
    <dbReference type="NCBI Taxonomy" id="573"/>
    <lineage>
        <taxon>Bacteria</taxon>
        <taxon>Pseudomonadati</taxon>
        <taxon>Pseudomonadota</taxon>
        <taxon>Gammaproteobacteria</taxon>
        <taxon>Enterobacterales</taxon>
        <taxon>Enterobacteriaceae</taxon>
        <taxon>Klebsiella/Raoultella group</taxon>
        <taxon>Klebsiella</taxon>
        <taxon>Klebsiella pneumoniae complex</taxon>
    </lineage>
</organism>
<accession>A0A377XQY0</accession>
<sequence>MMIVFTFLDHLHHVIVERRRLKLTEGFFTQMENRQTRGEVLVIRRVAGDQIRSGFNNGFVDVRGLMPS</sequence>
<name>A0A377XQY0_KLEPN</name>
<evidence type="ECO:0000313" key="2">
    <source>
        <dbReference type="Proteomes" id="UP000254340"/>
    </source>
</evidence>
<evidence type="ECO:0000313" key="1">
    <source>
        <dbReference type="EMBL" id="STT85696.1"/>
    </source>
</evidence>
<dbReference type="Proteomes" id="UP000254340">
    <property type="component" value="Unassembled WGS sequence"/>
</dbReference>
<dbReference type="EMBL" id="UGLH01000006">
    <property type="protein sequence ID" value="STT85696.1"/>
    <property type="molecule type" value="Genomic_DNA"/>
</dbReference>